<gene>
    <name evidence="2" type="ORF">FALBO_11080</name>
</gene>
<dbReference type="AlphaFoldDB" id="A0A8H4L4G4"/>
<sequence length="429" mass="47676">MGLIWGPIFILPIQYQSGDIVFSEWITLLTLCLTPLVAHILVGAPLPTYLDTSRPKWHDRVCHYNPTSILWRYAMIADRWFRAKEWDKADLAATNALFWTSKGWNGDEDMIDRARPHCVRLPDGVRTSLFSGETVGTVIITCQGAQAVFVLANGLAGVVDDGFVRLMAVDKIFFPLAVIGLLRIWACPILTNEFSYVSQELGNQSSRSYGCSREYLPLEHISQDNLVPGSSRFRPIRSWPGILFRTAYFLCILGLLALTSCYLSGGYYTSTTFVLAVFYLIFLAVTILIFAWYFAFRRVTTTIIPCIASVWYKIYTGMLALLGVSLLFISCIETRRTPCGKFTSGGPSADLMACLGGTSDLVLVGGSLNNSAFGSSANYYTKANNGTFIRVGPTETEQRVTNFTGMCFGDGLQQDKTTEVILQFYKQTS</sequence>
<proteinExistence type="predicted"/>
<dbReference type="Proteomes" id="UP000554235">
    <property type="component" value="Unassembled WGS sequence"/>
</dbReference>
<evidence type="ECO:0000313" key="3">
    <source>
        <dbReference type="Proteomes" id="UP000554235"/>
    </source>
</evidence>
<reference evidence="2 3" key="1">
    <citation type="submission" date="2020-01" db="EMBL/GenBank/DDBJ databases">
        <title>Identification and distribution of gene clusters putatively required for synthesis of sphingolipid metabolism inhibitors in phylogenetically diverse species of the filamentous fungus Fusarium.</title>
        <authorList>
            <person name="Kim H.-S."/>
            <person name="Busman M."/>
            <person name="Brown D.W."/>
            <person name="Divon H."/>
            <person name="Uhlig S."/>
            <person name="Proctor R.H."/>
        </authorList>
    </citation>
    <scope>NUCLEOTIDE SEQUENCE [LARGE SCALE GENOMIC DNA]</scope>
    <source>
        <strain evidence="2 3">NRRL 20459</strain>
    </source>
</reference>
<feature type="transmembrane region" description="Helical" evidence="1">
    <location>
        <begin position="314"/>
        <end position="332"/>
    </location>
</feature>
<feature type="transmembrane region" description="Helical" evidence="1">
    <location>
        <begin position="242"/>
        <end position="265"/>
    </location>
</feature>
<keyword evidence="1" id="KW-1133">Transmembrane helix</keyword>
<evidence type="ECO:0000256" key="1">
    <source>
        <dbReference type="SAM" id="Phobius"/>
    </source>
</evidence>
<dbReference type="EMBL" id="JAADYS010001588">
    <property type="protein sequence ID" value="KAF4462111.1"/>
    <property type="molecule type" value="Genomic_DNA"/>
</dbReference>
<keyword evidence="1" id="KW-0472">Membrane</keyword>
<comment type="caution">
    <text evidence="2">The sequence shown here is derived from an EMBL/GenBank/DDBJ whole genome shotgun (WGS) entry which is preliminary data.</text>
</comment>
<feature type="transmembrane region" description="Helical" evidence="1">
    <location>
        <begin position="25"/>
        <end position="50"/>
    </location>
</feature>
<keyword evidence="3" id="KW-1185">Reference proteome</keyword>
<keyword evidence="1" id="KW-0812">Transmembrane</keyword>
<evidence type="ECO:0000313" key="2">
    <source>
        <dbReference type="EMBL" id="KAF4462111.1"/>
    </source>
</evidence>
<name>A0A8H4L4G4_9HYPO</name>
<organism evidence="2 3">
    <name type="scientific">Fusarium albosuccineum</name>
    <dbReference type="NCBI Taxonomy" id="1237068"/>
    <lineage>
        <taxon>Eukaryota</taxon>
        <taxon>Fungi</taxon>
        <taxon>Dikarya</taxon>
        <taxon>Ascomycota</taxon>
        <taxon>Pezizomycotina</taxon>
        <taxon>Sordariomycetes</taxon>
        <taxon>Hypocreomycetidae</taxon>
        <taxon>Hypocreales</taxon>
        <taxon>Nectriaceae</taxon>
        <taxon>Fusarium</taxon>
        <taxon>Fusarium decemcellulare species complex</taxon>
    </lineage>
</organism>
<accession>A0A8H4L4G4</accession>
<feature type="transmembrane region" description="Helical" evidence="1">
    <location>
        <begin position="272"/>
        <end position="294"/>
    </location>
</feature>
<protein>
    <submittedName>
        <fullName evidence="2">Uncharacterized protein</fullName>
    </submittedName>
</protein>
<dbReference type="OrthoDB" id="4586224at2759"/>
<feature type="transmembrane region" description="Helical" evidence="1">
    <location>
        <begin position="172"/>
        <end position="191"/>
    </location>
</feature>